<evidence type="ECO:0000256" key="1">
    <source>
        <dbReference type="SAM" id="Coils"/>
    </source>
</evidence>
<evidence type="ECO:0000313" key="3">
    <source>
        <dbReference type="EMBL" id="KAJ0408605.1"/>
    </source>
</evidence>
<feature type="region of interest" description="Disordered" evidence="2">
    <location>
        <begin position="857"/>
        <end position="894"/>
    </location>
</feature>
<feature type="coiled-coil region" evidence="1">
    <location>
        <begin position="265"/>
        <end position="342"/>
    </location>
</feature>
<keyword evidence="1" id="KW-0175">Coiled coil</keyword>
<name>A0AAD5LSS6_PYTIN</name>
<dbReference type="Gene3D" id="2.60.120.680">
    <property type="entry name" value="GOLD domain"/>
    <property type="match status" value="1"/>
</dbReference>
<feature type="region of interest" description="Disordered" evidence="2">
    <location>
        <begin position="62"/>
        <end position="102"/>
    </location>
</feature>
<gene>
    <name evidence="3" type="ORF">P43SY_008952</name>
</gene>
<keyword evidence="4" id="KW-1185">Reference proteome</keyword>
<feature type="coiled-coil region" evidence="1">
    <location>
        <begin position="1171"/>
        <end position="1247"/>
    </location>
</feature>
<accession>A0AAD5LSS6</accession>
<feature type="compositionally biased region" description="Basic and acidic residues" evidence="2">
    <location>
        <begin position="870"/>
        <end position="894"/>
    </location>
</feature>
<dbReference type="PANTHER" id="PTHR23159">
    <property type="entry name" value="CENTROSOMAL PROTEIN 2"/>
    <property type="match status" value="1"/>
</dbReference>
<evidence type="ECO:0000313" key="4">
    <source>
        <dbReference type="Proteomes" id="UP001209570"/>
    </source>
</evidence>
<feature type="compositionally biased region" description="Low complexity" evidence="2">
    <location>
        <begin position="82"/>
        <end position="97"/>
    </location>
</feature>
<sequence>MAMEVSPVGPDDAAVVTSRVQLVADKLLQKAQEAQARGNATAAQSLSESVADLRRAATLLQELHRRVASSAPSAPPTPSSSPPVSSNGPSSQPPSRSTSVKDLLTKLGRVEVMLGKKSDEMRQKGNEAAAQALQQAAWTKSDEMRQKGNEAAAQALQQAAWTVRQGAQHVTEQQQLTRALVGTARGLREELHALCELLLGGDNAGDSDAPKTAMAMERAREMVAVWETVKTSYPTCGTADELRAAIVEAVASNRDQSDAASSKQVDELTIECERLRQALHDADAQREALGSEWSQRWNAVNEDLSVTKASLSRREEEHDAVIAALQAECETLREQAEAASDAERVANVQAQLEEERRASMERQDVWAREQQELVSKMQKAETEKEELDQELTRLRGEHQRLLDQVEDRDSSGQDQVSALLREIEALNDKQTELQRRLEETESSRDTAINDLEATAHSLEEMESMVLEMKKALKDREVEAEDLKSEKSRLEEDLSSTREALAAASTAAQQSLVASSAALDRIKVLFKPLQSDDFVWEELQGTLSSALEASPSGPSQEEEKDVVATLNRVVKRAISDIAHQLNDIESEFERYRARSHTALKKVEKRAELLNGMRKENEELKAAVDELRSRQDTTVQQEQVWRNRIDELTNALAMREEEIEQRDVNVTAQLAQLTAEHDTAVNEVKERSNLIEQLRKDNADLCSRIEGVQKAAQAERTAALEQSEQVIVGLRGNLASVRSELTEAQTRLEALEASLQETTEAAEAKEVEWAARVATVEARLLARDDETAAAKDQELSATMDENKRLAEEKQRLEAAAADHETKEKQRLEAAAADHETSMQQLSRRVKELEALHAATTVEIEELRQQATGSESTQRRAAEGTTPEHSEQLEKEREADRATIEKLQQDLSTARRRVEELSQAQISREDLATRDEIIKSLRKQLLDLEEEHAESQVREDGEALQQAQAERQQKMEQHVQAAAVARRRAAVAAFEQRASSVVEELQHRLEEYSVVFRDACALEEEGVLNGSSDRQGQEEGSDGEKGENDGAFEEYLVFKSGVVIKAGASFSLPVVCEREGLRVVWKFTVKEDGADVAFSLSAGSPRELIVPKERVNELSGVYNATAPGTSLLFEWDNSFSWLNEKTLAYHVSVLEPLSTEKRQQRDQERQLDASVQRAKDALALLDVERERREQLQRVLHRLVECEKDKEALLAQVAERRTTVQEDKSQLQTQINGVQAQLSALARELLDLDEQEQTVRQAWDSLAGEREDVEMTIGLSKNDQRLQSLAERLRNRVQRLEGERKLSSCS</sequence>
<evidence type="ECO:0000256" key="2">
    <source>
        <dbReference type="SAM" id="MobiDB-lite"/>
    </source>
</evidence>
<dbReference type="SUPFAM" id="SSF101576">
    <property type="entry name" value="Supernatant protein factor (SPF), C-terminal domain"/>
    <property type="match status" value="1"/>
</dbReference>
<protein>
    <recommendedName>
        <fullName evidence="5">GOLD domain-containing protein</fullName>
    </recommendedName>
</protein>
<feature type="coiled-coil region" evidence="1">
    <location>
        <begin position="573"/>
        <end position="635"/>
    </location>
</feature>
<feature type="compositionally biased region" description="Low complexity" evidence="2">
    <location>
        <begin position="128"/>
        <end position="137"/>
    </location>
</feature>
<feature type="region of interest" description="Disordered" evidence="2">
    <location>
        <begin position="945"/>
        <end position="968"/>
    </location>
</feature>
<feature type="coiled-coil region" evidence="1">
    <location>
        <begin position="370"/>
        <end position="506"/>
    </location>
</feature>
<feature type="region of interest" description="Disordered" evidence="2">
    <location>
        <begin position="1020"/>
        <end position="1041"/>
    </location>
</feature>
<feature type="region of interest" description="Disordered" evidence="2">
    <location>
        <begin position="118"/>
        <end position="147"/>
    </location>
</feature>
<proteinExistence type="predicted"/>
<dbReference type="PANTHER" id="PTHR23159:SF60">
    <property type="entry name" value="SPINDLE ASSEMBLY ABNORMAL PROTEIN 4"/>
    <property type="match status" value="1"/>
</dbReference>
<dbReference type="Proteomes" id="UP001209570">
    <property type="component" value="Unassembled WGS sequence"/>
</dbReference>
<dbReference type="EMBL" id="JAKCXM010000010">
    <property type="protein sequence ID" value="KAJ0408605.1"/>
    <property type="molecule type" value="Genomic_DNA"/>
</dbReference>
<dbReference type="InterPro" id="IPR036598">
    <property type="entry name" value="GOLD_dom_sf"/>
</dbReference>
<feature type="compositionally biased region" description="Basic and acidic residues" evidence="2">
    <location>
        <begin position="806"/>
        <end position="834"/>
    </location>
</feature>
<evidence type="ECO:0008006" key="5">
    <source>
        <dbReference type="Google" id="ProtNLM"/>
    </source>
</evidence>
<reference evidence="3" key="1">
    <citation type="submission" date="2021-12" db="EMBL/GenBank/DDBJ databases">
        <title>Prjna785345.</title>
        <authorList>
            <person name="Rujirawat T."/>
            <person name="Krajaejun T."/>
        </authorList>
    </citation>
    <scope>NUCLEOTIDE SEQUENCE</scope>
    <source>
        <strain evidence="3">Pi057C3</strain>
    </source>
</reference>
<feature type="region of interest" description="Disordered" evidence="2">
    <location>
        <begin position="806"/>
        <end position="841"/>
    </location>
</feature>
<organism evidence="3 4">
    <name type="scientific">Pythium insidiosum</name>
    <name type="common">Pythiosis disease agent</name>
    <dbReference type="NCBI Taxonomy" id="114742"/>
    <lineage>
        <taxon>Eukaryota</taxon>
        <taxon>Sar</taxon>
        <taxon>Stramenopiles</taxon>
        <taxon>Oomycota</taxon>
        <taxon>Peronosporomycetes</taxon>
        <taxon>Pythiales</taxon>
        <taxon>Pythiaceae</taxon>
        <taxon>Pythium</taxon>
    </lineage>
</organism>
<comment type="caution">
    <text evidence="3">The sequence shown here is derived from an EMBL/GenBank/DDBJ whole genome shotgun (WGS) entry which is preliminary data.</text>
</comment>